<dbReference type="Pfam" id="PF10078">
    <property type="entry name" value="DUF2316"/>
    <property type="match status" value="1"/>
</dbReference>
<dbReference type="AlphaFoldDB" id="A0A1P8Q1Q7"/>
<dbReference type="InterPro" id="IPR018757">
    <property type="entry name" value="DUF2316"/>
</dbReference>
<name>A0A1P8Q1Q7_9LACO</name>
<evidence type="ECO:0008006" key="3">
    <source>
        <dbReference type="Google" id="ProtNLM"/>
    </source>
</evidence>
<reference evidence="2" key="1">
    <citation type="submission" date="2016-12" db="EMBL/GenBank/DDBJ databases">
        <authorList>
            <person name="Jung M.Y."/>
            <person name="Lee S.H."/>
        </authorList>
    </citation>
    <scope>NUCLEOTIDE SEQUENCE [LARGE SCALE GENOMIC DNA]</scope>
    <source>
        <strain evidence="2">WiKim39</strain>
    </source>
</reference>
<proteinExistence type="predicted"/>
<dbReference type="OrthoDB" id="3233189at2"/>
<dbReference type="Proteomes" id="UP000187499">
    <property type="component" value="Chromosome"/>
</dbReference>
<dbReference type="RefSeq" id="WP_076614269.1">
    <property type="nucleotide sequence ID" value="NZ_CP019323.1"/>
</dbReference>
<evidence type="ECO:0000313" key="1">
    <source>
        <dbReference type="EMBL" id="APX71765.1"/>
    </source>
</evidence>
<dbReference type="EMBL" id="CP019323">
    <property type="protein sequence ID" value="APX71765.1"/>
    <property type="molecule type" value="Genomic_DNA"/>
</dbReference>
<accession>A0A1P8Q1Q7</accession>
<protein>
    <recommendedName>
        <fullName evidence="3">DUF2316 domain-containing protein</fullName>
    </recommendedName>
</protein>
<dbReference type="STRING" id="1847728.BTM29_03975"/>
<evidence type="ECO:0000313" key="2">
    <source>
        <dbReference type="Proteomes" id="UP000187499"/>
    </source>
</evidence>
<dbReference type="KEGG" id="lalw:BTM29_03975"/>
<keyword evidence="2" id="KW-1185">Reference proteome</keyword>
<sequence length="99" mass="11482">MSLTNEQRVSTVREFHENLEISGLTFTQMADDLGTTAKVIEDILNLNVEKIEDPWILRNYLIKKIISLNKEPVPFTALAGDYHDYWFLNSKLIDKEKVV</sequence>
<organism evidence="1 2">
    <name type="scientific">Companilactobacillus allii</name>
    <dbReference type="NCBI Taxonomy" id="1847728"/>
    <lineage>
        <taxon>Bacteria</taxon>
        <taxon>Bacillati</taxon>
        <taxon>Bacillota</taxon>
        <taxon>Bacilli</taxon>
        <taxon>Lactobacillales</taxon>
        <taxon>Lactobacillaceae</taxon>
        <taxon>Companilactobacillus</taxon>
    </lineage>
</organism>
<gene>
    <name evidence="1" type="ORF">BTM29_03975</name>
</gene>